<dbReference type="PROSITE" id="PS50088">
    <property type="entry name" value="ANK_REPEAT"/>
    <property type="match status" value="1"/>
</dbReference>
<evidence type="ECO:0000313" key="5">
    <source>
        <dbReference type="EMBL" id="ABN66161.2"/>
    </source>
</evidence>
<dbReference type="RefSeq" id="XP_001384190.2">
    <property type="nucleotide sequence ID" value="XM_001384153.1"/>
</dbReference>
<feature type="compositionally biased region" description="Polar residues" evidence="4">
    <location>
        <begin position="365"/>
        <end position="381"/>
    </location>
</feature>
<feature type="compositionally biased region" description="Low complexity" evidence="4">
    <location>
        <begin position="382"/>
        <end position="401"/>
    </location>
</feature>
<reference evidence="5 6" key="1">
    <citation type="journal article" date="2007" name="Nat. Biotechnol.">
        <title>Genome sequence of the lignocellulose-bioconverting and xylose-fermenting yeast Pichia stipitis.</title>
        <authorList>
            <person name="Jeffries T.W."/>
            <person name="Grigoriev I.V."/>
            <person name="Grimwood J."/>
            <person name="Laplaza J.M."/>
            <person name="Aerts A."/>
            <person name="Salamov A."/>
            <person name="Schmutz J."/>
            <person name="Lindquist E."/>
            <person name="Dehal P."/>
            <person name="Shapiro H."/>
            <person name="Jin Y.S."/>
            <person name="Passoth V."/>
            <person name="Richardson P.M."/>
        </authorList>
    </citation>
    <scope>NUCLEOTIDE SEQUENCE [LARGE SCALE GENOMIC DNA]</scope>
    <source>
        <strain evidence="6">ATCC 58785 / CBS 6054 / NBRC 10063 / NRRL Y-11545</strain>
    </source>
</reference>
<evidence type="ECO:0000256" key="1">
    <source>
        <dbReference type="ARBA" id="ARBA00022737"/>
    </source>
</evidence>
<dbReference type="PANTHER" id="PTHR46680">
    <property type="entry name" value="NF-KAPPA-B INHIBITOR ALPHA"/>
    <property type="match status" value="1"/>
</dbReference>
<evidence type="ECO:0000313" key="6">
    <source>
        <dbReference type="Proteomes" id="UP000002258"/>
    </source>
</evidence>
<dbReference type="InterPro" id="IPR002110">
    <property type="entry name" value="Ankyrin_rpt"/>
</dbReference>
<keyword evidence="6" id="KW-1185">Reference proteome</keyword>
<evidence type="ECO:0000256" key="2">
    <source>
        <dbReference type="ARBA" id="ARBA00023043"/>
    </source>
</evidence>
<feature type="compositionally biased region" description="Polar residues" evidence="4">
    <location>
        <begin position="299"/>
        <end position="331"/>
    </location>
</feature>
<evidence type="ECO:0000256" key="4">
    <source>
        <dbReference type="SAM" id="MobiDB-lite"/>
    </source>
</evidence>
<protein>
    <submittedName>
        <fullName evidence="5">TOR2 binding protein</fullName>
    </submittedName>
</protein>
<dbReference type="EMBL" id="CP000498">
    <property type="protein sequence ID" value="ABN66161.2"/>
    <property type="molecule type" value="Genomic_DNA"/>
</dbReference>
<name>A3LU09_PICST</name>
<feature type="repeat" description="ANK" evidence="3">
    <location>
        <begin position="120"/>
        <end position="152"/>
    </location>
</feature>
<dbReference type="SMART" id="SM00248">
    <property type="entry name" value="ANK"/>
    <property type="match status" value="4"/>
</dbReference>
<dbReference type="HOGENOM" id="CLU_468501_0_0_1"/>
<dbReference type="FunCoup" id="A3LU09">
    <property type="interactions" value="40"/>
</dbReference>
<keyword evidence="1" id="KW-0677">Repeat</keyword>
<dbReference type="GO" id="GO:0005829">
    <property type="term" value="C:cytosol"/>
    <property type="evidence" value="ECO:0007669"/>
    <property type="project" value="TreeGrafter"/>
</dbReference>
<feature type="region of interest" description="Disordered" evidence="4">
    <location>
        <begin position="440"/>
        <end position="543"/>
    </location>
</feature>
<dbReference type="Gene3D" id="1.25.40.20">
    <property type="entry name" value="Ankyrin repeat-containing domain"/>
    <property type="match status" value="1"/>
</dbReference>
<feature type="compositionally biased region" description="Polar residues" evidence="4">
    <location>
        <begin position="533"/>
        <end position="543"/>
    </location>
</feature>
<evidence type="ECO:0000256" key="3">
    <source>
        <dbReference type="PROSITE-ProRule" id="PRU00023"/>
    </source>
</evidence>
<dbReference type="STRING" id="322104.A3LU09"/>
<dbReference type="InterPro" id="IPR051070">
    <property type="entry name" value="NF-kappa-B_inhibitor"/>
</dbReference>
<dbReference type="OrthoDB" id="823504at2759"/>
<gene>
    <name evidence="5" type="primary">AVO2</name>
    <name evidence="5" type="ORF">PICST_65625</name>
</gene>
<feature type="compositionally biased region" description="Low complexity" evidence="4">
    <location>
        <begin position="511"/>
        <end position="525"/>
    </location>
</feature>
<dbReference type="GO" id="GO:0051059">
    <property type="term" value="F:NF-kappaB binding"/>
    <property type="evidence" value="ECO:0007669"/>
    <property type="project" value="TreeGrafter"/>
</dbReference>
<dbReference type="OMA" id="LHLCFQY"/>
<dbReference type="Proteomes" id="UP000002258">
    <property type="component" value="Chromosome 4"/>
</dbReference>
<dbReference type="InterPro" id="IPR036770">
    <property type="entry name" value="Ankyrin_rpt-contain_sf"/>
</dbReference>
<dbReference type="KEGG" id="pic:PICST_65625"/>
<sequence>MLEPQQRLRNAVIEGNLPIARRLMSRFPELWLNVDSGHNGWSNLHYAAYNGNYLICFHLISYINNHLGSLQSQYTSLDLLTFDELTVLHLAVVNHHSQTLHYLLQEFPGRLWLNFAGGKLKQTPLHYCCIHGFTEGVNLLMDYGANWELQDVNGDTCLHLCFQYGHFECIRAIYKFVVLNYKDKEKSSAKLTEFEKMKNKKGWVGQDYSSSFDLLSQYKSLKRELFALNFDFQESIALTDISSSNSSFLNLPNRSQTSLTENKILSSPIVPVSQSSLKTTEEDPETPTTSDYPVGARAHSQSLPGSATVPEFTSTKQKSAANRSRSNTTYTYKPPNPINTNSMVVSPRTALPPNTPKVSKAPSLKSVTISPSIRNNQDVPTSPQSALSSNSSTNNSPINHSNGGGTRKKSHSFSKPSGSYQLTSMNVSASSIAAKLAFNSSRSSLETSNSPRRRPSLSISTNDVMHSSASSKSRSRSGSDERSPHHLRKTKSSGKLPSASLTPTVEKQGGSLDSSSYNNSSTSVNLESGRRANINSISFSRIR</sequence>
<feature type="region of interest" description="Disordered" evidence="4">
    <location>
        <begin position="271"/>
        <end position="418"/>
    </location>
</feature>
<organism evidence="5 6">
    <name type="scientific">Scheffersomyces stipitis (strain ATCC 58785 / CBS 6054 / NBRC 10063 / NRRL Y-11545)</name>
    <name type="common">Yeast</name>
    <name type="synonym">Pichia stipitis</name>
    <dbReference type="NCBI Taxonomy" id="322104"/>
    <lineage>
        <taxon>Eukaryota</taxon>
        <taxon>Fungi</taxon>
        <taxon>Dikarya</taxon>
        <taxon>Ascomycota</taxon>
        <taxon>Saccharomycotina</taxon>
        <taxon>Pichiomycetes</taxon>
        <taxon>Debaryomycetaceae</taxon>
        <taxon>Scheffersomyces</taxon>
    </lineage>
</organism>
<proteinExistence type="predicted"/>
<feature type="compositionally biased region" description="Polar residues" evidence="4">
    <location>
        <begin position="493"/>
        <end position="505"/>
    </location>
</feature>
<accession>A3LU09</accession>
<feature type="compositionally biased region" description="Low complexity" evidence="4">
    <location>
        <begin position="440"/>
        <end position="450"/>
    </location>
</feature>
<dbReference type="Pfam" id="PF12796">
    <property type="entry name" value="Ank_2"/>
    <property type="match status" value="1"/>
</dbReference>
<dbReference type="InParanoid" id="A3LU09"/>
<dbReference type="AlphaFoldDB" id="A3LU09"/>
<dbReference type="SUPFAM" id="SSF48403">
    <property type="entry name" value="Ankyrin repeat"/>
    <property type="match status" value="1"/>
</dbReference>
<dbReference type="PANTHER" id="PTHR46680:SF3">
    <property type="entry name" value="NF-KAPPA-B INHIBITOR CACTUS"/>
    <property type="match status" value="1"/>
</dbReference>
<dbReference type="GeneID" id="4838437"/>
<keyword evidence="2 3" id="KW-0040">ANK repeat</keyword>
<dbReference type="eggNOG" id="KOG0504">
    <property type="taxonomic scope" value="Eukaryota"/>
</dbReference>
<dbReference type="GO" id="GO:0071356">
    <property type="term" value="P:cellular response to tumor necrosis factor"/>
    <property type="evidence" value="ECO:0007669"/>
    <property type="project" value="TreeGrafter"/>
</dbReference>